<sequence>MGAVLGVCSVTQLACCCGSAACSLCCKACPSCKNSTSTRIVYALFLFLGTIVASLMLVPGLEEKLKK</sequence>
<proteinExistence type="inferred from homology"/>
<keyword evidence="3 6" id="KW-0812">Transmembrane</keyword>
<dbReference type="AlphaFoldDB" id="H2Z2X2"/>
<evidence type="ECO:0000313" key="7">
    <source>
        <dbReference type="Ensembl" id="ENSCSAVP00000011934.1"/>
    </source>
</evidence>
<keyword evidence="4 6" id="KW-1133">Transmembrane helix</keyword>
<reference evidence="7" key="3">
    <citation type="submission" date="2025-09" db="UniProtKB">
        <authorList>
            <consortium name="Ensembl"/>
        </authorList>
    </citation>
    <scope>IDENTIFICATION</scope>
</reference>
<dbReference type="InParanoid" id="H2Z2X2"/>
<accession>H2Z2X2</accession>
<dbReference type="Ensembl" id="ENSCSAVT00000012072.1">
    <property type="protein sequence ID" value="ENSCSAVP00000011934.1"/>
    <property type="gene ID" value="ENSCSAVG00000007009.1"/>
</dbReference>
<evidence type="ECO:0000256" key="4">
    <source>
        <dbReference type="ARBA" id="ARBA00022989"/>
    </source>
</evidence>
<evidence type="ECO:0000256" key="2">
    <source>
        <dbReference type="ARBA" id="ARBA00006665"/>
    </source>
</evidence>
<keyword evidence="8" id="KW-1185">Reference proteome</keyword>
<organism evidence="7 8">
    <name type="scientific">Ciona savignyi</name>
    <name type="common">Pacific transparent sea squirt</name>
    <dbReference type="NCBI Taxonomy" id="51511"/>
    <lineage>
        <taxon>Eukaryota</taxon>
        <taxon>Metazoa</taxon>
        <taxon>Chordata</taxon>
        <taxon>Tunicata</taxon>
        <taxon>Ascidiacea</taxon>
        <taxon>Phlebobranchia</taxon>
        <taxon>Cionidae</taxon>
        <taxon>Ciona</taxon>
    </lineage>
</organism>
<comment type="subcellular location">
    <subcellularLocation>
        <location evidence="1">Membrane</location>
        <topology evidence="1">Multi-pass membrane protein</topology>
    </subcellularLocation>
</comment>
<dbReference type="Proteomes" id="UP000007875">
    <property type="component" value="Unassembled WGS sequence"/>
</dbReference>
<dbReference type="Pfam" id="PF03348">
    <property type="entry name" value="Serinc"/>
    <property type="match status" value="1"/>
</dbReference>
<protein>
    <submittedName>
        <fullName evidence="7">Uncharacterized protein</fullName>
    </submittedName>
</protein>
<comment type="similarity">
    <text evidence="2">Belongs to the TDE1 family.</text>
</comment>
<dbReference type="GO" id="GO:0016020">
    <property type="term" value="C:membrane"/>
    <property type="evidence" value="ECO:0007669"/>
    <property type="project" value="UniProtKB-SubCell"/>
</dbReference>
<evidence type="ECO:0000256" key="1">
    <source>
        <dbReference type="ARBA" id="ARBA00004141"/>
    </source>
</evidence>
<evidence type="ECO:0000256" key="3">
    <source>
        <dbReference type="ARBA" id="ARBA00022692"/>
    </source>
</evidence>
<feature type="transmembrane region" description="Helical" evidence="6">
    <location>
        <begin position="41"/>
        <end position="61"/>
    </location>
</feature>
<dbReference type="GeneTree" id="ENSGT01030000234623"/>
<evidence type="ECO:0000256" key="6">
    <source>
        <dbReference type="SAM" id="Phobius"/>
    </source>
</evidence>
<reference evidence="8" key="1">
    <citation type="submission" date="2003-08" db="EMBL/GenBank/DDBJ databases">
        <authorList>
            <person name="Birren B."/>
            <person name="Nusbaum C."/>
            <person name="Abebe A."/>
            <person name="Abouelleil A."/>
            <person name="Adekoya E."/>
            <person name="Ait-zahra M."/>
            <person name="Allen N."/>
            <person name="Allen T."/>
            <person name="An P."/>
            <person name="Anderson M."/>
            <person name="Anderson S."/>
            <person name="Arachchi H."/>
            <person name="Armbruster J."/>
            <person name="Bachantsang P."/>
            <person name="Baldwin J."/>
            <person name="Barry A."/>
            <person name="Bayul T."/>
            <person name="Blitshsteyn B."/>
            <person name="Bloom T."/>
            <person name="Blye J."/>
            <person name="Boguslavskiy L."/>
            <person name="Borowsky M."/>
            <person name="Boukhgalter B."/>
            <person name="Brunache A."/>
            <person name="Butler J."/>
            <person name="Calixte N."/>
            <person name="Calvo S."/>
            <person name="Camarata J."/>
            <person name="Campo K."/>
            <person name="Chang J."/>
            <person name="Cheshatsang Y."/>
            <person name="Citroen M."/>
            <person name="Collymore A."/>
            <person name="Considine T."/>
            <person name="Cook A."/>
            <person name="Cooke P."/>
            <person name="Corum B."/>
            <person name="Cuomo C."/>
            <person name="David R."/>
            <person name="Dawoe T."/>
            <person name="Degray S."/>
            <person name="Dodge S."/>
            <person name="Dooley K."/>
            <person name="Dorje P."/>
            <person name="Dorjee K."/>
            <person name="Dorris L."/>
            <person name="Duffey N."/>
            <person name="Dupes A."/>
            <person name="Elkins T."/>
            <person name="Engels R."/>
            <person name="Erickson J."/>
            <person name="Farina A."/>
            <person name="Faro S."/>
            <person name="Ferreira P."/>
            <person name="Fischer H."/>
            <person name="Fitzgerald M."/>
            <person name="Foley K."/>
            <person name="Gage D."/>
            <person name="Galagan J."/>
            <person name="Gearin G."/>
            <person name="Gnerre S."/>
            <person name="Gnirke A."/>
            <person name="Goyette A."/>
            <person name="Graham J."/>
            <person name="Grandbois E."/>
            <person name="Gyaltsen K."/>
            <person name="Hafez N."/>
            <person name="Hagopian D."/>
            <person name="Hagos B."/>
            <person name="Hall J."/>
            <person name="Hatcher B."/>
            <person name="Heller A."/>
            <person name="Higgins H."/>
            <person name="Honan T."/>
            <person name="Horn A."/>
            <person name="Houde N."/>
            <person name="Hughes L."/>
            <person name="Hulme W."/>
            <person name="Husby E."/>
            <person name="Iliev I."/>
            <person name="Jaffe D."/>
            <person name="Jones C."/>
            <person name="Kamal M."/>
            <person name="Kamat A."/>
            <person name="Kamvysselis M."/>
            <person name="Karlsson E."/>
            <person name="Kells C."/>
            <person name="Kieu A."/>
            <person name="Kisner P."/>
            <person name="Kodira C."/>
            <person name="Kulbokas E."/>
            <person name="Labutti K."/>
            <person name="Lama D."/>
            <person name="Landers T."/>
            <person name="Leger J."/>
            <person name="Levine S."/>
            <person name="Lewis D."/>
            <person name="Lewis T."/>
            <person name="Lindblad-toh K."/>
            <person name="Liu X."/>
            <person name="Lokyitsang T."/>
            <person name="Lokyitsang Y."/>
            <person name="Lucien O."/>
            <person name="Lui A."/>
            <person name="Ma L.J."/>
            <person name="Mabbitt R."/>
            <person name="Macdonald J."/>
            <person name="Maclean C."/>
            <person name="Major J."/>
            <person name="Manning J."/>
            <person name="Marabella R."/>
            <person name="Maru K."/>
            <person name="Matthews C."/>
            <person name="Mauceli E."/>
            <person name="Mccarthy M."/>
            <person name="Mcdonough S."/>
            <person name="Mcghee T."/>
            <person name="Meldrim J."/>
            <person name="Meneus L."/>
            <person name="Mesirov J."/>
            <person name="Mihalev A."/>
            <person name="Mihova T."/>
            <person name="Mikkelsen T."/>
            <person name="Mlenga V."/>
            <person name="Moru K."/>
            <person name="Mozes J."/>
            <person name="Mulrain L."/>
            <person name="Munson G."/>
            <person name="Naylor J."/>
            <person name="Newes C."/>
            <person name="Nguyen C."/>
            <person name="Nguyen N."/>
            <person name="Nguyen T."/>
            <person name="Nicol R."/>
            <person name="Nielsen C."/>
            <person name="Nizzari M."/>
            <person name="Norbu C."/>
            <person name="Norbu N."/>
            <person name="O'donnell P."/>
            <person name="Okoawo O."/>
            <person name="O'leary S."/>
            <person name="Omotosho B."/>
            <person name="O'neill K."/>
            <person name="Osman S."/>
            <person name="Parker S."/>
            <person name="Perrin D."/>
            <person name="Phunkhang P."/>
            <person name="Piqani B."/>
            <person name="Purcell S."/>
            <person name="Rachupka T."/>
            <person name="Ramasamy U."/>
            <person name="Rameau R."/>
            <person name="Ray V."/>
            <person name="Raymond C."/>
            <person name="Retta R."/>
            <person name="Richardson S."/>
            <person name="Rise C."/>
            <person name="Rodriguez J."/>
            <person name="Rogers J."/>
            <person name="Rogov P."/>
            <person name="Rutman M."/>
            <person name="Schupbach R."/>
            <person name="Seaman C."/>
            <person name="Settipalli S."/>
            <person name="Sharpe T."/>
            <person name="Sheridan J."/>
            <person name="Sherpa N."/>
            <person name="Shi J."/>
            <person name="Smirnov S."/>
            <person name="Smith C."/>
            <person name="Sougnez C."/>
            <person name="Spencer B."/>
            <person name="Stalker J."/>
            <person name="Stange-thomann N."/>
            <person name="Stavropoulos S."/>
            <person name="Stetson K."/>
            <person name="Stone C."/>
            <person name="Stone S."/>
            <person name="Stubbs M."/>
            <person name="Talamas J."/>
            <person name="Tchuinga P."/>
            <person name="Tenzing P."/>
            <person name="Tesfaye S."/>
            <person name="Theodore J."/>
            <person name="Thoulutsang Y."/>
            <person name="Topham K."/>
            <person name="Towey S."/>
            <person name="Tsamla T."/>
            <person name="Tsomo N."/>
            <person name="Vallee D."/>
            <person name="Vassiliev H."/>
            <person name="Venkataraman V."/>
            <person name="Vinson J."/>
            <person name="Vo A."/>
            <person name="Wade C."/>
            <person name="Wang S."/>
            <person name="Wangchuk T."/>
            <person name="Wangdi T."/>
            <person name="Whittaker C."/>
            <person name="Wilkinson J."/>
            <person name="Wu Y."/>
            <person name="Wyman D."/>
            <person name="Yadav S."/>
            <person name="Yang S."/>
            <person name="Yang X."/>
            <person name="Yeager S."/>
            <person name="Yee E."/>
            <person name="Young G."/>
            <person name="Zainoun J."/>
            <person name="Zembeck L."/>
            <person name="Zimmer A."/>
            <person name="Zody M."/>
            <person name="Lander E."/>
        </authorList>
    </citation>
    <scope>NUCLEOTIDE SEQUENCE [LARGE SCALE GENOMIC DNA]</scope>
</reference>
<dbReference type="eggNOG" id="KOG2592">
    <property type="taxonomic scope" value="Eukaryota"/>
</dbReference>
<keyword evidence="5 6" id="KW-0472">Membrane</keyword>
<evidence type="ECO:0000313" key="8">
    <source>
        <dbReference type="Proteomes" id="UP000007875"/>
    </source>
</evidence>
<reference evidence="7" key="2">
    <citation type="submission" date="2025-08" db="UniProtKB">
        <authorList>
            <consortium name="Ensembl"/>
        </authorList>
    </citation>
    <scope>IDENTIFICATION</scope>
</reference>
<dbReference type="HOGENOM" id="CLU_191687_0_0_1"/>
<name>H2Z2X2_CIOSA</name>
<dbReference type="InterPro" id="IPR005016">
    <property type="entry name" value="TDE1/TMS"/>
</dbReference>
<evidence type="ECO:0000256" key="5">
    <source>
        <dbReference type="ARBA" id="ARBA00023136"/>
    </source>
</evidence>